<dbReference type="Proteomes" id="UP000199032">
    <property type="component" value="Unassembled WGS sequence"/>
</dbReference>
<sequence>MKDYHINIFYSEADRGYIADIPDLDACSAFGKTPAEALKQAEVAKRAWLAAARTEKKPIPKPRYRPAIYQTGT</sequence>
<dbReference type="Gene3D" id="3.30.160.250">
    <property type="match status" value="1"/>
</dbReference>
<accession>A0A0S4LF93</accession>
<evidence type="ECO:0000313" key="2">
    <source>
        <dbReference type="Proteomes" id="UP000199032"/>
    </source>
</evidence>
<dbReference type="InterPro" id="IPR035069">
    <property type="entry name" value="TTHA1013/TTHA0281-like"/>
</dbReference>
<reference evidence="1 2" key="1">
    <citation type="submission" date="2015-10" db="EMBL/GenBank/DDBJ databases">
        <authorList>
            <person name="Gilbert D.G."/>
        </authorList>
    </citation>
    <scope>NUCLEOTIDE SEQUENCE [LARGE SCALE GENOMIC DNA]</scope>
    <source>
        <strain evidence="1">COMA1</strain>
    </source>
</reference>
<dbReference type="STRING" id="1742972.COMA1_20505"/>
<protein>
    <recommendedName>
        <fullName evidence="3">HicB-like antitoxin of toxin-antitoxin system domain-containing protein</fullName>
    </recommendedName>
</protein>
<gene>
    <name evidence="1" type="ORF">COMA1_20505</name>
</gene>
<dbReference type="RefSeq" id="WP_090748401.1">
    <property type="nucleotide sequence ID" value="NZ_CZQA01000008.1"/>
</dbReference>
<name>A0A0S4LF93_9BACT</name>
<dbReference type="AlphaFoldDB" id="A0A0S4LF93"/>
<organism evidence="1 2">
    <name type="scientific">Candidatus Nitrospira nitrosa</name>
    <dbReference type="NCBI Taxonomy" id="1742972"/>
    <lineage>
        <taxon>Bacteria</taxon>
        <taxon>Pseudomonadati</taxon>
        <taxon>Nitrospirota</taxon>
        <taxon>Nitrospiria</taxon>
        <taxon>Nitrospirales</taxon>
        <taxon>Nitrospiraceae</taxon>
        <taxon>Nitrospira</taxon>
    </lineage>
</organism>
<proteinExistence type="predicted"/>
<evidence type="ECO:0008006" key="3">
    <source>
        <dbReference type="Google" id="ProtNLM"/>
    </source>
</evidence>
<dbReference type="SUPFAM" id="SSF143100">
    <property type="entry name" value="TTHA1013/TTHA0281-like"/>
    <property type="match status" value="1"/>
</dbReference>
<dbReference type="OrthoDB" id="9807959at2"/>
<evidence type="ECO:0000313" key="1">
    <source>
        <dbReference type="EMBL" id="CUS35903.1"/>
    </source>
</evidence>
<keyword evidence="2" id="KW-1185">Reference proteome</keyword>
<dbReference type="EMBL" id="CZQA01000008">
    <property type="protein sequence ID" value="CUS35903.1"/>
    <property type="molecule type" value="Genomic_DNA"/>
</dbReference>